<dbReference type="GeneID" id="25267581"/>
<dbReference type="InterPro" id="IPR029033">
    <property type="entry name" value="His_PPase_superfam"/>
</dbReference>
<evidence type="ECO:0000256" key="1">
    <source>
        <dbReference type="ARBA" id="ARBA00022801"/>
    </source>
</evidence>
<dbReference type="Pfam" id="PF00328">
    <property type="entry name" value="His_Phos_2"/>
    <property type="match status" value="1"/>
</dbReference>
<sequence length="538" mass="58450">MTKMQLLAAPLLLTAFLATVASSAALDIDGDDELNWGLPAHVFYHLGQYGPRFAVDSQIEPAVAPPLGCHVVFVNSLERHGVRHFTSGAYKRTVASISKLHTALQGFKDSELADPALGFFRNLTVSSTTDSLVPYGALQAYYSGRSTREVYRKQSHLLPFIRASGDESLGNDRVIVTAKYWRLGFSGANFPSGSFTRSQQIRQAPGLQKPDIVFSERSGQNNTLDVKTCTNAGHLSPDLEDAAQEAYGESTISPVIGRRLASRLAPAKVDLTYADIMHIMGLCSFKTLSNANITNGKLQLTVSPVCGAFNATEWKIYGYANSVGKYAGAGYGNPYYKALGQGFLRELYARLDGTAPPLSDPTSLNSTLGGQVSTFPLPSSKGHLIYFDGSHDNNIGPIAAAFGLFDGPALTTGAHAERNTHAWDFARIAPLQGKIVFEKLICAAPPTRRTLGSRRRQRSQTALAVVDAAGTRNQQAYVRVRANAAVQNPEGAPWCPTSRRHPNTDDMDYLQQGLCPLEWVLEALSWVNTEDEWAKCFT</sequence>
<dbReference type="RefSeq" id="XP_013245238.1">
    <property type="nucleotide sequence ID" value="XM_013389784.1"/>
</dbReference>
<dbReference type="InParanoid" id="A0A066WIQ7"/>
<dbReference type="OMA" id="CPFNTVN"/>
<dbReference type="Proteomes" id="UP000027361">
    <property type="component" value="Unassembled WGS sequence"/>
</dbReference>
<dbReference type="GO" id="GO:0003993">
    <property type="term" value="F:acid phosphatase activity"/>
    <property type="evidence" value="ECO:0007669"/>
    <property type="project" value="TreeGrafter"/>
</dbReference>
<comment type="caution">
    <text evidence="3">The sequence shown here is derived from an EMBL/GenBank/DDBJ whole genome shotgun (WGS) entry which is preliminary data.</text>
</comment>
<dbReference type="InterPro" id="IPR000560">
    <property type="entry name" value="His_Pase_clade-2"/>
</dbReference>
<dbReference type="AlphaFoldDB" id="A0A066WIQ7"/>
<name>A0A066WIQ7_TILAU</name>
<keyword evidence="1" id="KW-0378">Hydrolase</keyword>
<organism evidence="3 4">
    <name type="scientific">Tilletiaria anomala (strain ATCC 24038 / CBS 436.72 / UBC 951)</name>
    <dbReference type="NCBI Taxonomy" id="1037660"/>
    <lineage>
        <taxon>Eukaryota</taxon>
        <taxon>Fungi</taxon>
        <taxon>Dikarya</taxon>
        <taxon>Basidiomycota</taxon>
        <taxon>Ustilaginomycotina</taxon>
        <taxon>Exobasidiomycetes</taxon>
        <taxon>Georgefischeriales</taxon>
        <taxon>Tilletiariaceae</taxon>
        <taxon>Tilletiaria</taxon>
    </lineage>
</organism>
<dbReference type="SUPFAM" id="SSF53254">
    <property type="entry name" value="Phosphoglycerate mutase-like"/>
    <property type="match status" value="1"/>
</dbReference>
<dbReference type="OrthoDB" id="6509975at2759"/>
<dbReference type="Gene3D" id="3.40.50.1240">
    <property type="entry name" value="Phosphoglycerate mutase-like"/>
    <property type="match status" value="1"/>
</dbReference>
<feature type="chain" id="PRO_5001633849" evidence="2">
    <location>
        <begin position="26"/>
        <end position="538"/>
    </location>
</feature>
<feature type="signal peptide" evidence="2">
    <location>
        <begin position="1"/>
        <end position="25"/>
    </location>
</feature>
<reference evidence="3 4" key="1">
    <citation type="submission" date="2014-05" db="EMBL/GenBank/DDBJ databases">
        <title>Draft genome sequence of a rare smut relative, Tilletiaria anomala UBC 951.</title>
        <authorList>
            <consortium name="DOE Joint Genome Institute"/>
            <person name="Toome M."/>
            <person name="Kuo A."/>
            <person name="Henrissat B."/>
            <person name="Lipzen A."/>
            <person name="Tritt A."/>
            <person name="Yoshinaga Y."/>
            <person name="Zane M."/>
            <person name="Barry K."/>
            <person name="Grigoriev I.V."/>
            <person name="Spatafora J.W."/>
            <person name="Aimea M.C."/>
        </authorList>
    </citation>
    <scope>NUCLEOTIDE SEQUENCE [LARGE SCALE GENOMIC DNA]</scope>
    <source>
        <strain evidence="3 4">UBC 951</strain>
    </source>
</reference>
<evidence type="ECO:0000256" key="2">
    <source>
        <dbReference type="SAM" id="SignalP"/>
    </source>
</evidence>
<gene>
    <name evidence="3" type="ORF">K437DRAFT_5307</name>
</gene>
<dbReference type="InterPro" id="IPR033379">
    <property type="entry name" value="Acid_Pase_AS"/>
</dbReference>
<dbReference type="HOGENOM" id="CLU_020880_0_1_1"/>
<accession>A0A066WIQ7</accession>
<keyword evidence="2" id="KW-0732">Signal</keyword>
<dbReference type="PANTHER" id="PTHR20963">
    <property type="entry name" value="MULTIPLE INOSITOL POLYPHOSPHATE PHOSPHATASE-RELATED"/>
    <property type="match status" value="1"/>
</dbReference>
<protein>
    <submittedName>
        <fullName evidence="3">Phosphoglycerate mutase-like protein</fullName>
    </submittedName>
</protein>
<dbReference type="STRING" id="1037660.A0A066WIQ7"/>
<proteinExistence type="predicted"/>
<dbReference type="PROSITE" id="PS00778">
    <property type="entry name" value="HIS_ACID_PHOSPHAT_2"/>
    <property type="match status" value="1"/>
</dbReference>
<dbReference type="PANTHER" id="PTHR20963:SF24">
    <property type="entry name" value="3-PHYTASE B"/>
    <property type="match status" value="1"/>
</dbReference>
<evidence type="ECO:0000313" key="4">
    <source>
        <dbReference type="Proteomes" id="UP000027361"/>
    </source>
</evidence>
<dbReference type="EMBL" id="JMSN01000010">
    <property type="protein sequence ID" value="KDN52423.1"/>
    <property type="molecule type" value="Genomic_DNA"/>
</dbReference>
<keyword evidence="4" id="KW-1185">Reference proteome</keyword>
<evidence type="ECO:0000313" key="3">
    <source>
        <dbReference type="EMBL" id="KDN52423.1"/>
    </source>
</evidence>
<dbReference type="CDD" id="cd07061">
    <property type="entry name" value="HP_HAP_like"/>
    <property type="match status" value="1"/>
</dbReference>